<reference evidence="2 3" key="1">
    <citation type="submission" date="2022-04" db="EMBL/GenBank/DDBJ databases">
        <title>Chromosome-level reference genomes for two strains of Caenorhabditis briggsae: an improved platform for comparative genomics.</title>
        <authorList>
            <person name="Stevens L."/>
            <person name="Andersen E."/>
        </authorList>
    </citation>
    <scope>NUCLEOTIDE SEQUENCE [LARGE SCALE GENOMIC DNA]</scope>
    <source>
        <strain evidence="2">VX34</strain>
        <tissue evidence="2">Whole-organism</tissue>
    </source>
</reference>
<keyword evidence="3" id="KW-1185">Reference proteome</keyword>
<evidence type="ECO:0000313" key="2">
    <source>
        <dbReference type="EMBL" id="UMM39383.1"/>
    </source>
</evidence>
<feature type="coiled-coil region" evidence="1">
    <location>
        <begin position="108"/>
        <end position="167"/>
    </location>
</feature>
<accession>A0AAE9FEA4</accession>
<dbReference type="EMBL" id="CP092625">
    <property type="protein sequence ID" value="UMM39383.1"/>
    <property type="molecule type" value="Genomic_DNA"/>
</dbReference>
<protein>
    <submittedName>
        <fullName evidence="2">Uncharacterized protein</fullName>
    </submittedName>
</protein>
<name>A0AAE9FEA4_CAEBR</name>
<organism evidence="2 3">
    <name type="scientific">Caenorhabditis briggsae</name>
    <dbReference type="NCBI Taxonomy" id="6238"/>
    <lineage>
        <taxon>Eukaryota</taxon>
        <taxon>Metazoa</taxon>
        <taxon>Ecdysozoa</taxon>
        <taxon>Nematoda</taxon>
        <taxon>Chromadorea</taxon>
        <taxon>Rhabditida</taxon>
        <taxon>Rhabditina</taxon>
        <taxon>Rhabditomorpha</taxon>
        <taxon>Rhabditoidea</taxon>
        <taxon>Rhabditidae</taxon>
        <taxon>Peloderinae</taxon>
        <taxon>Caenorhabditis</taxon>
    </lineage>
</organism>
<dbReference type="Proteomes" id="UP000829354">
    <property type="component" value="Chromosome X"/>
</dbReference>
<keyword evidence="1" id="KW-0175">Coiled coil</keyword>
<proteinExistence type="predicted"/>
<dbReference type="PANTHER" id="PTHR21447">
    <property type="entry name" value="RING-TYPE DOMAIN-CONTAINING PROTEIN-RELATED"/>
    <property type="match status" value="1"/>
</dbReference>
<gene>
    <name evidence="2" type="ORF">L5515_016466</name>
</gene>
<dbReference type="PANTHER" id="PTHR21447:SF11">
    <property type="entry name" value="RING-TYPE DOMAIN-CONTAINING PROTEIN"/>
    <property type="match status" value="1"/>
</dbReference>
<evidence type="ECO:0000256" key="1">
    <source>
        <dbReference type="SAM" id="Coils"/>
    </source>
</evidence>
<sequence length="178" mass="20652">MIRNKPLRPTLPPLRTQSCWSRWIIKKLPSEHQDRCKVFCGDGFINPADPRLAHYGGLDAFLTQVKEFMNFPGSLEKFETELSTLYLMTTNIHSSLTNQKYIYKSQLLAILQEIAEENKERARQMKLRSENSTEIAETKYAGGATEKKKLEEQKDRLKSNFETSSSECSKMTLIWRVQ</sequence>
<evidence type="ECO:0000313" key="3">
    <source>
        <dbReference type="Proteomes" id="UP000829354"/>
    </source>
</evidence>
<dbReference type="AlphaFoldDB" id="A0AAE9FEA4"/>